<dbReference type="Pfam" id="PF00078">
    <property type="entry name" value="RVT_1"/>
    <property type="match status" value="1"/>
</dbReference>
<dbReference type="EMBL" id="REGN01005157">
    <property type="protein sequence ID" value="RNA14568.1"/>
    <property type="molecule type" value="Genomic_DNA"/>
</dbReference>
<dbReference type="OrthoDB" id="10014409at2759"/>
<dbReference type="InterPro" id="IPR043502">
    <property type="entry name" value="DNA/RNA_pol_sf"/>
</dbReference>
<dbReference type="PROSITE" id="PS50878">
    <property type="entry name" value="RT_POL"/>
    <property type="match status" value="1"/>
</dbReference>
<dbReference type="Proteomes" id="UP000276133">
    <property type="component" value="Unassembled WGS sequence"/>
</dbReference>
<reference evidence="2 3" key="1">
    <citation type="journal article" date="2018" name="Sci. Rep.">
        <title>Genomic signatures of local adaptation to the degree of environmental predictability in rotifers.</title>
        <authorList>
            <person name="Franch-Gras L."/>
            <person name="Hahn C."/>
            <person name="Garcia-Roger E.M."/>
            <person name="Carmona M.J."/>
            <person name="Serra M."/>
            <person name="Gomez A."/>
        </authorList>
    </citation>
    <scope>NUCLEOTIDE SEQUENCE [LARGE SCALE GENOMIC DNA]</scope>
    <source>
        <strain evidence="2">HYR1</strain>
    </source>
</reference>
<dbReference type="GO" id="GO:0003964">
    <property type="term" value="F:RNA-directed DNA polymerase activity"/>
    <property type="evidence" value="ECO:0007669"/>
    <property type="project" value="UniProtKB-KW"/>
</dbReference>
<gene>
    <name evidence="2" type="ORF">BpHYR1_014007</name>
</gene>
<feature type="domain" description="Reverse transcriptase" evidence="1">
    <location>
        <begin position="1"/>
        <end position="89"/>
    </location>
</feature>
<name>A0A3M7QUA3_BRAPC</name>
<keyword evidence="2" id="KW-0695">RNA-directed DNA polymerase</keyword>
<comment type="caution">
    <text evidence="2">The sequence shown here is derived from an EMBL/GenBank/DDBJ whole genome shotgun (WGS) entry which is preliminary data.</text>
</comment>
<dbReference type="AlphaFoldDB" id="A0A3M7QUA3"/>
<protein>
    <submittedName>
        <fullName evidence="2">RNA-directed DNA polymerase from mobile element jockey-like</fullName>
    </submittedName>
</protein>
<proteinExistence type="predicted"/>
<keyword evidence="2" id="KW-0808">Transferase</keyword>
<sequence>MEPLNIRESVKQGGILSPYLFNFFINDLTKSSIDLNLGAKIGGINAAVVAYCDDIAILSPLASHAQKILDRIYEYSLLWKIEFNAKKSS</sequence>
<evidence type="ECO:0000259" key="1">
    <source>
        <dbReference type="PROSITE" id="PS50878"/>
    </source>
</evidence>
<keyword evidence="2" id="KW-0548">Nucleotidyltransferase</keyword>
<dbReference type="SUPFAM" id="SSF56672">
    <property type="entry name" value="DNA/RNA polymerases"/>
    <property type="match status" value="1"/>
</dbReference>
<keyword evidence="3" id="KW-1185">Reference proteome</keyword>
<accession>A0A3M7QUA3</accession>
<evidence type="ECO:0000313" key="3">
    <source>
        <dbReference type="Proteomes" id="UP000276133"/>
    </source>
</evidence>
<evidence type="ECO:0000313" key="2">
    <source>
        <dbReference type="EMBL" id="RNA14568.1"/>
    </source>
</evidence>
<dbReference type="InterPro" id="IPR000477">
    <property type="entry name" value="RT_dom"/>
</dbReference>
<organism evidence="2 3">
    <name type="scientific">Brachionus plicatilis</name>
    <name type="common">Marine rotifer</name>
    <name type="synonym">Brachionus muelleri</name>
    <dbReference type="NCBI Taxonomy" id="10195"/>
    <lineage>
        <taxon>Eukaryota</taxon>
        <taxon>Metazoa</taxon>
        <taxon>Spiralia</taxon>
        <taxon>Gnathifera</taxon>
        <taxon>Rotifera</taxon>
        <taxon>Eurotatoria</taxon>
        <taxon>Monogononta</taxon>
        <taxon>Pseudotrocha</taxon>
        <taxon>Ploima</taxon>
        <taxon>Brachionidae</taxon>
        <taxon>Brachionus</taxon>
    </lineage>
</organism>